<dbReference type="Pfam" id="PF05425">
    <property type="entry name" value="CopD"/>
    <property type="match status" value="1"/>
</dbReference>
<comment type="caution">
    <text evidence="8">The sequence shown here is derived from an EMBL/GenBank/DDBJ whole genome shotgun (WGS) entry which is preliminary data.</text>
</comment>
<evidence type="ECO:0000256" key="4">
    <source>
        <dbReference type="ARBA" id="ARBA00022989"/>
    </source>
</evidence>
<keyword evidence="2" id="KW-1003">Cell membrane</keyword>
<feature type="transmembrane region" description="Helical" evidence="6">
    <location>
        <begin position="161"/>
        <end position="188"/>
    </location>
</feature>
<feature type="transmembrane region" description="Helical" evidence="6">
    <location>
        <begin position="451"/>
        <end position="471"/>
    </location>
</feature>
<dbReference type="GO" id="GO:0005886">
    <property type="term" value="C:plasma membrane"/>
    <property type="evidence" value="ECO:0007669"/>
    <property type="project" value="UniProtKB-SubCell"/>
</dbReference>
<evidence type="ECO:0000256" key="5">
    <source>
        <dbReference type="ARBA" id="ARBA00023136"/>
    </source>
</evidence>
<feature type="transmembrane region" description="Helical" evidence="6">
    <location>
        <begin position="227"/>
        <end position="245"/>
    </location>
</feature>
<evidence type="ECO:0000259" key="7">
    <source>
        <dbReference type="Pfam" id="PF05425"/>
    </source>
</evidence>
<feature type="transmembrane region" description="Helical" evidence="6">
    <location>
        <begin position="74"/>
        <end position="96"/>
    </location>
</feature>
<keyword evidence="5 6" id="KW-0472">Membrane</keyword>
<dbReference type="InterPro" id="IPR032694">
    <property type="entry name" value="CopC/D"/>
</dbReference>
<dbReference type="GO" id="GO:0006825">
    <property type="term" value="P:copper ion transport"/>
    <property type="evidence" value="ECO:0007669"/>
    <property type="project" value="InterPro"/>
</dbReference>
<keyword evidence="9" id="KW-1185">Reference proteome</keyword>
<feature type="transmembrane region" description="Helical" evidence="6">
    <location>
        <begin position="117"/>
        <end position="141"/>
    </location>
</feature>
<organism evidence="8 9">
    <name type="scientific">Corynebacterium hylobatis</name>
    <dbReference type="NCBI Taxonomy" id="1859290"/>
    <lineage>
        <taxon>Bacteria</taxon>
        <taxon>Bacillati</taxon>
        <taxon>Actinomycetota</taxon>
        <taxon>Actinomycetes</taxon>
        <taxon>Mycobacteriales</taxon>
        <taxon>Corynebacteriaceae</taxon>
        <taxon>Corynebacterium</taxon>
    </lineage>
</organism>
<dbReference type="Pfam" id="PF09678">
    <property type="entry name" value="Caa3_CtaG"/>
    <property type="match status" value="1"/>
</dbReference>
<feature type="transmembrane region" description="Helical" evidence="6">
    <location>
        <begin position="295"/>
        <end position="315"/>
    </location>
</feature>
<dbReference type="OrthoDB" id="5241646at2"/>
<evidence type="ECO:0000313" key="8">
    <source>
        <dbReference type="EMBL" id="RSZ63172.1"/>
    </source>
</evidence>
<comment type="subcellular location">
    <subcellularLocation>
        <location evidence="1">Cell membrane</location>
        <topology evidence="1">Multi-pass membrane protein</topology>
    </subcellularLocation>
</comment>
<feature type="transmembrane region" description="Helical" evidence="6">
    <location>
        <begin position="626"/>
        <end position="646"/>
    </location>
</feature>
<evidence type="ECO:0000256" key="6">
    <source>
        <dbReference type="SAM" id="Phobius"/>
    </source>
</evidence>
<feature type="transmembrane region" description="Helical" evidence="6">
    <location>
        <begin position="511"/>
        <end position="532"/>
    </location>
</feature>
<dbReference type="InterPro" id="IPR008457">
    <property type="entry name" value="Cu-R_CopD_dom"/>
</dbReference>
<feature type="transmembrane region" description="Helical" evidence="6">
    <location>
        <begin position="330"/>
        <end position="352"/>
    </location>
</feature>
<accession>A0A430HXN9</accession>
<feature type="transmembrane region" description="Helical" evidence="6">
    <location>
        <begin position="393"/>
        <end position="413"/>
    </location>
</feature>
<feature type="transmembrane region" description="Helical" evidence="6">
    <location>
        <begin position="573"/>
        <end position="594"/>
    </location>
</feature>
<dbReference type="InterPro" id="IPR019108">
    <property type="entry name" value="Caa3_assmbl_CtaG-rel"/>
</dbReference>
<sequence length="698" mass="76597">MSAPQVEEQAGTKRASISRTSRVRPTWPLYLLFLGVAGLVGATISFGLLTDSLIALGIPDPGPVTTWGLPFFRAVGWMLAALSVGSFMFSAFYISPKVPDNDNSRLVEAPLTVDGDIAARTGAFSALSFALVALLMIPLVLSDVSGTPFRDTLAPDMWAVAIGQVATAQAWAVVAAFAAVVGIAGLIFRKWIAQPLLLVGAVLTVVPLGMEGHAAAGGAHDYGTNSYLWHLLGMVFWVGGLMALIAHGRRLGPDMELGLRRYSRIALFAILVMIISGLVNAAVRVEWSDWFTTTYGYILVTKTVGLLVLGFLGWIHRSITIPQINTRPRLFLRFAVGEAVVMAAVTGVAITMGRTPPPPPRDPNLSQMAIQMGYDLVEKPTLTNVFTMWRFDVMFGTIAILMTAGYLYGVWRVHRRGGTWPWLRTAMWLTGTVSLFVTTSSGLGMNMPATYSMHMIVHMILSMVVPLFLVLGGPLSLIMAAYEPGAPGQPSAHDWVVAITKAPLLKIISHPAVNTAQFLFFFYVLYIFIPFYELMISEHAGHLSMNWVFLLSGYLYFWELVGPDPLPVQRPTAIRLAWLVGSMPFHLFAGIYLMQLTTVMGEDFYTSLGLPWELNLLEDQKVGGGIGWASGSFPLGLVFILLFLGWRRDDRATEVEYDKKVEAGESDEYEVYNEMLARMAEGGSTRPDYYGDEFPRKP</sequence>
<protein>
    <submittedName>
        <fullName evidence="8">Copper resistance protein</fullName>
    </submittedName>
</protein>
<feature type="transmembrane region" description="Helical" evidence="6">
    <location>
        <begin position="29"/>
        <end position="54"/>
    </location>
</feature>
<feature type="domain" description="Copper resistance protein D" evidence="7">
    <location>
        <begin position="259"/>
        <end position="350"/>
    </location>
</feature>
<dbReference type="EMBL" id="RXHJ01000008">
    <property type="protein sequence ID" value="RSZ63172.1"/>
    <property type="molecule type" value="Genomic_DNA"/>
</dbReference>
<dbReference type="PANTHER" id="PTHR34820:SF4">
    <property type="entry name" value="INNER MEMBRANE PROTEIN YEBZ"/>
    <property type="match status" value="1"/>
</dbReference>
<keyword evidence="4 6" id="KW-1133">Transmembrane helix</keyword>
<proteinExistence type="predicted"/>
<dbReference type="Proteomes" id="UP000274907">
    <property type="component" value="Unassembled WGS sequence"/>
</dbReference>
<evidence type="ECO:0000256" key="2">
    <source>
        <dbReference type="ARBA" id="ARBA00022475"/>
    </source>
</evidence>
<dbReference type="RefSeq" id="WP_126120861.1">
    <property type="nucleotide sequence ID" value="NZ_RXHJ01000008.1"/>
</dbReference>
<dbReference type="AlphaFoldDB" id="A0A430HXN9"/>
<feature type="transmembrane region" description="Helical" evidence="6">
    <location>
        <begin position="265"/>
        <end position="283"/>
    </location>
</feature>
<feature type="transmembrane region" description="Helical" evidence="6">
    <location>
        <begin position="544"/>
        <end position="561"/>
    </location>
</feature>
<reference evidence="8 9" key="1">
    <citation type="submission" date="2018-12" db="EMBL/GenBank/DDBJ databases">
        <title>YIM 101343 draft genome.</title>
        <authorList>
            <person name="Chen X."/>
        </authorList>
    </citation>
    <scope>NUCLEOTIDE SEQUENCE [LARGE SCALE GENOMIC DNA]</scope>
    <source>
        <strain evidence="8 9">YIM 101343</strain>
    </source>
</reference>
<evidence type="ECO:0000313" key="9">
    <source>
        <dbReference type="Proteomes" id="UP000274907"/>
    </source>
</evidence>
<dbReference type="PANTHER" id="PTHR34820">
    <property type="entry name" value="INNER MEMBRANE PROTEIN YEBZ"/>
    <property type="match status" value="1"/>
</dbReference>
<gene>
    <name evidence="8" type="ORF">EAH68_08295</name>
</gene>
<feature type="transmembrane region" description="Helical" evidence="6">
    <location>
        <begin position="195"/>
        <end position="215"/>
    </location>
</feature>
<keyword evidence="3 6" id="KW-0812">Transmembrane</keyword>
<evidence type="ECO:0000256" key="3">
    <source>
        <dbReference type="ARBA" id="ARBA00022692"/>
    </source>
</evidence>
<name>A0A430HXN9_9CORY</name>
<evidence type="ECO:0000256" key="1">
    <source>
        <dbReference type="ARBA" id="ARBA00004651"/>
    </source>
</evidence>
<feature type="transmembrane region" description="Helical" evidence="6">
    <location>
        <begin position="425"/>
        <end position="445"/>
    </location>
</feature>